<dbReference type="EMBL" id="JABEXW010000861">
    <property type="protein sequence ID" value="KAF4952918.1"/>
    <property type="molecule type" value="Genomic_DNA"/>
</dbReference>
<keyword evidence="3" id="KW-1185">Reference proteome</keyword>
<dbReference type="PANTHER" id="PTHR17630">
    <property type="entry name" value="DIENELACTONE HYDROLASE"/>
    <property type="match status" value="1"/>
</dbReference>
<dbReference type="Gene3D" id="3.40.50.1820">
    <property type="entry name" value="alpha/beta hydrolase"/>
    <property type="match status" value="1"/>
</dbReference>
<dbReference type="InterPro" id="IPR029058">
    <property type="entry name" value="AB_hydrolase_fold"/>
</dbReference>
<comment type="caution">
    <text evidence="2">The sequence shown here is derived from an EMBL/GenBank/DDBJ whole genome shotgun (WGS) entry which is preliminary data.</text>
</comment>
<name>A0A8H4T7T0_9HYPO</name>
<dbReference type="GO" id="GO:0016787">
    <property type="term" value="F:hydrolase activity"/>
    <property type="evidence" value="ECO:0007669"/>
    <property type="project" value="InterPro"/>
</dbReference>
<accession>A0A8H4T7T0</accession>
<feature type="domain" description="Dienelactone hydrolase" evidence="1">
    <location>
        <begin position="26"/>
        <end position="275"/>
    </location>
</feature>
<dbReference type="PANTHER" id="PTHR17630:SF105">
    <property type="entry name" value="DIENELACTONE HYDROLASE FAMILY PROTEIN (AFU_ORTHOLOGUE AFUA_4G08790)"/>
    <property type="match status" value="1"/>
</dbReference>
<dbReference type="SUPFAM" id="SSF53474">
    <property type="entry name" value="alpha/beta-Hydrolases"/>
    <property type="match status" value="1"/>
</dbReference>
<dbReference type="AlphaFoldDB" id="A0A8H4T7T0"/>
<gene>
    <name evidence="2" type="ORF">FSARC_12539</name>
</gene>
<reference evidence="2" key="2">
    <citation type="submission" date="2020-05" db="EMBL/GenBank/DDBJ databases">
        <authorList>
            <person name="Kim H.-S."/>
            <person name="Proctor R.H."/>
            <person name="Brown D.W."/>
        </authorList>
    </citation>
    <scope>NUCLEOTIDE SEQUENCE</scope>
    <source>
        <strain evidence="2">NRRL 20472</strain>
    </source>
</reference>
<dbReference type="OrthoDB" id="17560at2759"/>
<dbReference type="InterPro" id="IPR002925">
    <property type="entry name" value="Dienelactn_hydro"/>
</dbReference>
<proteinExistence type="predicted"/>
<organism evidence="2 3">
    <name type="scientific">Fusarium sarcochroum</name>
    <dbReference type="NCBI Taxonomy" id="1208366"/>
    <lineage>
        <taxon>Eukaryota</taxon>
        <taxon>Fungi</taxon>
        <taxon>Dikarya</taxon>
        <taxon>Ascomycota</taxon>
        <taxon>Pezizomycotina</taxon>
        <taxon>Sordariomycetes</taxon>
        <taxon>Hypocreomycetidae</taxon>
        <taxon>Hypocreales</taxon>
        <taxon>Nectriaceae</taxon>
        <taxon>Fusarium</taxon>
        <taxon>Fusarium lateritium species complex</taxon>
    </lineage>
</organism>
<evidence type="ECO:0000313" key="2">
    <source>
        <dbReference type="EMBL" id="KAF4952918.1"/>
    </source>
</evidence>
<evidence type="ECO:0000259" key="1">
    <source>
        <dbReference type="Pfam" id="PF01738"/>
    </source>
</evidence>
<reference evidence="2" key="1">
    <citation type="journal article" date="2020" name="BMC Genomics">
        <title>Correction to: Identification and distribution of gene clusters required for synthesis of sphingolipid metabolism inhibitors in diverse species of the filamentous fungus Fusarium.</title>
        <authorList>
            <person name="Kim H.S."/>
            <person name="Lohmar J.M."/>
            <person name="Busman M."/>
            <person name="Brown D.W."/>
            <person name="Naumann T.A."/>
            <person name="Divon H.H."/>
            <person name="Lysoe E."/>
            <person name="Uhlig S."/>
            <person name="Proctor R.H."/>
        </authorList>
    </citation>
    <scope>NUCLEOTIDE SEQUENCE</scope>
    <source>
        <strain evidence="2">NRRL 20472</strain>
    </source>
</reference>
<dbReference type="Pfam" id="PF01738">
    <property type="entry name" value="DLH"/>
    <property type="match status" value="1"/>
</dbReference>
<sequence>MSCPQCFTGHVDPGTPTGRWGTVHGLRAYTAQPPAGKDPTGIVVIIPDAFGVDFVNNQILADHYASAANYRVYLPDFMNGKAAPIRTMINMAHLWDEKGSWLSKPYYLIATMWDFVPFLYRNRFSVCWPRVAGFLKEVQHHKEAALPVGVAGFCWGGLHAIRLTHNTAKTQTVDGRPLADAFFTAHPSNVDISQDIGNVRRNLSIAIGDDDGVMGMKQVRQAESILASIDVETNVVIYPGAKHGFSIRASRAEPDSKETRQAEEAEEQAIAWFKRQFDAAKQKAGSQQPAS</sequence>
<protein>
    <recommendedName>
        <fullName evidence="1">Dienelactone hydrolase domain-containing protein</fullName>
    </recommendedName>
</protein>
<evidence type="ECO:0000313" key="3">
    <source>
        <dbReference type="Proteomes" id="UP000622797"/>
    </source>
</evidence>
<dbReference type="Proteomes" id="UP000622797">
    <property type="component" value="Unassembled WGS sequence"/>
</dbReference>